<dbReference type="PANTHER" id="PTHR24121:SF23">
    <property type="entry name" value="NO MECHANORECEPTOR POTENTIAL C, ISOFORM H"/>
    <property type="match status" value="1"/>
</dbReference>
<sequence>MEGTSDGAGSSGFVVVSRESEWSAALTTRDCKKLRSMLKTKPQRWRKTDPNCRTVLHVAAMQGCSQLVYDVLTYVSGNNPPDIQSSRQMLLSAKEKSLCDADAFSLARIVGNSDIMNMINTVKAGDPPTNQSREESETDKALSDIIGDEHARAEINLKETFEHDVDYNFVESQQLLYVHVACKHSEFWNFVHAVIERTKSQSHDLLEALFNLKDAQGRTLLHVAVEEDGLGDKGHDNYMARVVKKALAIFGAAPVCDATVVKRCVNSRDLAGRTPLHRAVANRRAGSALTNALVEDGMTDVNAIWTGDGELVTGNVTALHLAVWHDNFFAVEILLNKDKTDVEIDCSLFIEASGIRRSPNDTSDFQRKLSERKWSALELATITGRVHLVNLFLTVCN</sequence>
<name>A0ABP1BPY1_9BRYO</name>
<dbReference type="SMART" id="SM00248">
    <property type="entry name" value="ANK"/>
    <property type="match status" value="4"/>
</dbReference>
<dbReference type="EMBL" id="OZ023707">
    <property type="protein sequence ID" value="CAK9878071.1"/>
    <property type="molecule type" value="Genomic_DNA"/>
</dbReference>
<dbReference type="Gene3D" id="1.25.40.20">
    <property type="entry name" value="Ankyrin repeat-containing domain"/>
    <property type="match status" value="2"/>
</dbReference>
<dbReference type="InterPro" id="IPR002110">
    <property type="entry name" value="Ankyrin_rpt"/>
</dbReference>
<dbReference type="SUPFAM" id="SSF48403">
    <property type="entry name" value="Ankyrin repeat"/>
    <property type="match status" value="1"/>
</dbReference>
<reference evidence="1" key="1">
    <citation type="submission" date="2024-03" db="EMBL/GenBank/DDBJ databases">
        <authorList>
            <consortium name="ELIXIR-Norway"/>
            <consortium name="Elixir Norway"/>
        </authorList>
    </citation>
    <scope>NUCLEOTIDE SEQUENCE</scope>
</reference>
<dbReference type="Pfam" id="PF00023">
    <property type="entry name" value="Ank"/>
    <property type="match status" value="1"/>
</dbReference>
<gene>
    <name evidence="1" type="ORF">CSSPJE1EN2_LOCUS19896</name>
</gene>
<organism evidence="1 2">
    <name type="scientific">Sphagnum jensenii</name>
    <dbReference type="NCBI Taxonomy" id="128206"/>
    <lineage>
        <taxon>Eukaryota</taxon>
        <taxon>Viridiplantae</taxon>
        <taxon>Streptophyta</taxon>
        <taxon>Embryophyta</taxon>
        <taxon>Bryophyta</taxon>
        <taxon>Sphagnophytina</taxon>
        <taxon>Sphagnopsida</taxon>
        <taxon>Sphagnales</taxon>
        <taxon>Sphagnaceae</taxon>
        <taxon>Sphagnum</taxon>
    </lineage>
</organism>
<keyword evidence="2" id="KW-1185">Reference proteome</keyword>
<protein>
    <submittedName>
        <fullName evidence="1">Uncharacterized protein</fullName>
    </submittedName>
</protein>
<evidence type="ECO:0000313" key="1">
    <source>
        <dbReference type="EMBL" id="CAK9878071.1"/>
    </source>
</evidence>
<evidence type="ECO:0000313" key="2">
    <source>
        <dbReference type="Proteomes" id="UP001497522"/>
    </source>
</evidence>
<dbReference type="InterPro" id="IPR036770">
    <property type="entry name" value="Ankyrin_rpt-contain_sf"/>
</dbReference>
<dbReference type="PANTHER" id="PTHR24121">
    <property type="entry name" value="NO MECHANORECEPTOR POTENTIAL C, ISOFORM D-RELATED"/>
    <property type="match status" value="1"/>
</dbReference>
<dbReference type="Proteomes" id="UP001497522">
    <property type="component" value="Chromosome 6"/>
</dbReference>
<accession>A0ABP1BPY1</accession>
<proteinExistence type="predicted"/>